<reference evidence="1 2" key="1">
    <citation type="submission" date="2013-07" db="EMBL/GenBank/DDBJ databases">
        <authorList>
            <person name="Stoco P.H."/>
            <person name="Wagner G."/>
            <person name="Gerber A."/>
            <person name="Zaha A."/>
            <person name="Thompson C."/>
            <person name="Bartholomeu D.C."/>
            <person name="Luckemeyer D.D."/>
            <person name="Bahia D."/>
            <person name="Loreto E."/>
            <person name="Prestes E.B."/>
            <person name="Lima F.M."/>
            <person name="Rodrigues-Luiz G."/>
            <person name="Vallejo G.A."/>
            <person name="Filho J.F."/>
            <person name="Monteiro K.M."/>
            <person name="Tyler K.M."/>
            <person name="de Almeida L.G."/>
            <person name="Ortiz M.F."/>
            <person name="Siervo M.A."/>
            <person name="de Moraes M.H."/>
            <person name="Cunha O.L."/>
            <person name="Mendonca-Neto R."/>
            <person name="Silva R."/>
            <person name="Teixeira S.M."/>
            <person name="Murta S.M."/>
            <person name="Sincero T.C."/>
            <person name="Mendes T.A."/>
            <person name="Urmenyi T.P."/>
            <person name="Silva V.G."/>
            <person name="da Rocha W.D."/>
            <person name="Andersson B."/>
            <person name="Romanha A.J."/>
            <person name="Steindel M."/>
            <person name="de Vasconcelos A.T."/>
            <person name="Grisard E.C."/>
        </authorList>
    </citation>
    <scope>NUCLEOTIDE SEQUENCE [LARGE SCALE GENOMIC DNA]</scope>
    <source>
        <strain evidence="1 2">SC58</strain>
    </source>
</reference>
<keyword evidence="2" id="KW-1185">Reference proteome</keyword>
<comment type="caution">
    <text evidence="1">The sequence shown here is derived from an EMBL/GenBank/DDBJ whole genome shotgun (WGS) entry which is preliminary data.</text>
</comment>
<evidence type="ECO:0000313" key="2">
    <source>
        <dbReference type="Proteomes" id="UP000031737"/>
    </source>
</evidence>
<dbReference type="VEuPathDB" id="TriTrypDB:TRSC58_02587"/>
<dbReference type="AlphaFoldDB" id="A0A061J495"/>
<proteinExistence type="predicted"/>
<dbReference type="EMBL" id="AUPL01002587">
    <property type="protein sequence ID" value="ESL09689.1"/>
    <property type="molecule type" value="Genomic_DNA"/>
</dbReference>
<sequence length="151" mass="15990">MSLTAQQAITYLRQFVNDNSGMRFYVVPEPTPAVNAQTLSFMECCWNSAVANAKEATASAPSRVALSGFPSNDNGTMSATGVVPVEGSRLPLKNAPEKASVVFYDTPLFASPITHSTIPSDAGSFFSTAVVPGEQNASCRRGRNGIAWVVL</sequence>
<organism evidence="1 2">
    <name type="scientific">Trypanosoma rangeli SC58</name>
    <dbReference type="NCBI Taxonomy" id="429131"/>
    <lineage>
        <taxon>Eukaryota</taxon>
        <taxon>Discoba</taxon>
        <taxon>Euglenozoa</taxon>
        <taxon>Kinetoplastea</taxon>
        <taxon>Metakinetoplastina</taxon>
        <taxon>Trypanosomatida</taxon>
        <taxon>Trypanosomatidae</taxon>
        <taxon>Trypanosoma</taxon>
        <taxon>Herpetosoma</taxon>
    </lineage>
</organism>
<name>A0A061J495_TRYRA</name>
<protein>
    <submittedName>
        <fullName evidence="1">Uncharacterized protein</fullName>
    </submittedName>
</protein>
<accession>A0A061J495</accession>
<dbReference type="Proteomes" id="UP000031737">
    <property type="component" value="Unassembled WGS sequence"/>
</dbReference>
<dbReference type="OrthoDB" id="241067at2759"/>
<evidence type="ECO:0000313" key="1">
    <source>
        <dbReference type="EMBL" id="ESL09689.1"/>
    </source>
</evidence>
<gene>
    <name evidence="1" type="ORF">TRSC58_02587</name>
</gene>